<name>A0ABV1NS67_9CAUL</name>
<dbReference type="NCBIfam" id="NF033814">
    <property type="entry name" value="copper_CopC"/>
    <property type="match status" value="1"/>
</dbReference>
<protein>
    <submittedName>
        <fullName evidence="9">Copper homeostasis periplasmic binding protein CopC</fullName>
    </submittedName>
</protein>
<proteinExistence type="inferred from homology"/>
<gene>
    <name evidence="9" type="primary">copC</name>
    <name evidence="9" type="ORF">ABN401_14660</name>
</gene>
<comment type="caution">
    <text evidence="9">The sequence shown here is derived from an EMBL/GenBank/DDBJ whole genome shotgun (WGS) entry which is preliminary data.</text>
</comment>
<keyword evidence="6" id="KW-0186">Copper</keyword>
<dbReference type="InterPro" id="IPR014755">
    <property type="entry name" value="Cu-Rt/internalin_Ig-like"/>
</dbReference>
<evidence type="ECO:0000256" key="7">
    <source>
        <dbReference type="SAM" id="SignalP"/>
    </source>
</evidence>
<dbReference type="InterPro" id="IPR047685">
    <property type="entry name" value="CopC-like"/>
</dbReference>
<evidence type="ECO:0000256" key="3">
    <source>
        <dbReference type="ARBA" id="ARBA00022723"/>
    </source>
</evidence>
<dbReference type="Pfam" id="PF04234">
    <property type="entry name" value="CopC"/>
    <property type="match status" value="1"/>
</dbReference>
<evidence type="ECO:0000259" key="8">
    <source>
        <dbReference type="Pfam" id="PF04234"/>
    </source>
</evidence>
<dbReference type="Gene3D" id="2.60.40.1220">
    <property type="match status" value="1"/>
</dbReference>
<keyword evidence="5" id="KW-0574">Periplasm</keyword>
<dbReference type="InterPro" id="IPR014756">
    <property type="entry name" value="Ig_E-set"/>
</dbReference>
<feature type="signal peptide" evidence="7">
    <location>
        <begin position="1"/>
        <end position="23"/>
    </location>
</feature>
<evidence type="ECO:0000256" key="2">
    <source>
        <dbReference type="ARBA" id="ARBA00010509"/>
    </source>
</evidence>
<evidence type="ECO:0000313" key="10">
    <source>
        <dbReference type="Proteomes" id="UP001445732"/>
    </source>
</evidence>
<comment type="subcellular location">
    <subcellularLocation>
        <location evidence="1">Periplasm</location>
    </subcellularLocation>
</comment>
<dbReference type="EMBL" id="JBEGDD010000014">
    <property type="protein sequence ID" value="MEQ7156460.1"/>
    <property type="molecule type" value="Genomic_DNA"/>
</dbReference>
<evidence type="ECO:0000256" key="1">
    <source>
        <dbReference type="ARBA" id="ARBA00004418"/>
    </source>
</evidence>
<evidence type="ECO:0000256" key="4">
    <source>
        <dbReference type="ARBA" id="ARBA00022729"/>
    </source>
</evidence>
<evidence type="ECO:0000256" key="6">
    <source>
        <dbReference type="ARBA" id="ARBA00023008"/>
    </source>
</evidence>
<accession>A0ABV1NS67</accession>
<organism evidence="9 10">
    <name type="scientific">Brevundimonas aurifodinae</name>
    <dbReference type="NCBI Taxonomy" id="1508312"/>
    <lineage>
        <taxon>Bacteria</taxon>
        <taxon>Pseudomonadati</taxon>
        <taxon>Pseudomonadota</taxon>
        <taxon>Alphaproteobacteria</taxon>
        <taxon>Caulobacterales</taxon>
        <taxon>Caulobacteraceae</taxon>
        <taxon>Brevundimonas</taxon>
    </lineage>
</organism>
<keyword evidence="10" id="KW-1185">Reference proteome</keyword>
<feature type="domain" description="CopC" evidence="8">
    <location>
        <begin position="24"/>
        <end position="117"/>
    </location>
</feature>
<dbReference type="InterPro" id="IPR032694">
    <property type="entry name" value="CopC/D"/>
</dbReference>
<evidence type="ECO:0000256" key="5">
    <source>
        <dbReference type="ARBA" id="ARBA00022764"/>
    </source>
</evidence>
<sequence>MVRIHPALAACAAVMLSASPVLAHARLLSATPANGATVSAPRSISLTFSERFAAPFSTVEVEDGRGRAVALTKTVSEDGKTLGGSFAAPLAAGTYRVTWAIAAADGHRMTGNYSFTVR</sequence>
<feature type="chain" id="PRO_5045217012" evidence="7">
    <location>
        <begin position="24"/>
        <end position="118"/>
    </location>
</feature>
<keyword evidence="4 7" id="KW-0732">Signal</keyword>
<dbReference type="RefSeq" id="WP_349685610.1">
    <property type="nucleotide sequence ID" value="NZ_JBEGDD010000014.1"/>
</dbReference>
<reference evidence="9 10" key="1">
    <citation type="submission" date="2024-06" db="EMBL/GenBank/DDBJ databases">
        <title>Brevundimonas sp. C11.</title>
        <authorList>
            <person name="Maltman C."/>
        </authorList>
    </citation>
    <scope>NUCLEOTIDE SEQUENCE [LARGE SCALE GENOMIC DNA]</scope>
    <source>
        <strain evidence="9 10">C11</strain>
    </source>
</reference>
<dbReference type="InterPro" id="IPR007348">
    <property type="entry name" value="CopC_dom"/>
</dbReference>
<dbReference type="Proteomes" id="UP001445732">
    <property type="component" value="Unassembled WGS sequence"/>
</dbReference>
<dbReference type="PANTHER" id="PTHR34820">
    <property type="entry name" value="INNER MEMBRANE PROTEIN YEBZ"/>
    <property type="match status" value="1"/>
</dbReference>
<comment type="similarity">
    <text evidence="2">Belongs to the CopC family.</text>
</comment>
<dbReference type="SUPFAM" id="SSF81296">
    <property type="entry name" value="E set domains"/>
    <property type="match status" value="1"/>
</dbReference>
<evidence type="ECO:0000313" key="9">
    <source>
        <dbReference type="EMBL" id="MEQ7156460.1"/>
    </source>
</evidence>
<keyword evidence="3" id="KW-0479">Metal-binding</keyword>
<dbReference type="PANTHER" id="PTHR34820:SF4">
    <property type="entry name" value="INNER MEMBRANE PROTEIN YEBZ"/>
    <property type="match status" value="1"/>
</dbReference>